<organism evidence="1 2">
    <name type="scientific">Datura stramonium</name>
    <name type="common">Jimsonweed</name>
    <name type="synonym">Common thornapple</name>
    <dbReference type="NCBI Taxonomy" id="4076"/>
    <lineage>
        <taxon>Eukaryota</taxon>
        <taxon>Viridiplantae</taxon>
        <taxon>Streptophyta</taxon>
        <taxon>Embryophyta</taxon>
        <taxon>Tracheophyta</taxon>
        <taxon>Spermatophyta</taxon>
        <taxon>Magnoliopsida</taxon>
        <taxon>eudicotyledons</taxon>
        <taxon>Gunneridae</taxon>
        <taxon>Pentapetalae</taxon>
        <taxon>asterids</taxon>
        <taxon>lamiids</taxon>
        <taxon>Solanales</taxon>
        <taxon>Solanaceae</taxon>
        <taxon>Solanoideae</taxon>
        <taxon>Datureae</taxon>
        <taxon>Datura</taxon>
    </lineage>
</organism>
<name>A0ABS8WSP5_DATST</name>
<sequence>MRHARTTKLCYRKVGASIFSSHAHHVRESEATESSTNLCVSKDDDESVACHRWGAERRSVAARLIFHHGGLKLVFKPRLPAIMIEHMINIVGSKDGRHAPSRNVSVWLRKEVLGGATVSSLIEAQRRGAEEIEHLTMLVAQKDAEIAILKASHQRRT</sequence>
<comment type="caution">
    <text evidence="1">The sequence shown here is derived from an EMBL/GenBank/DDBJ whole genome shotgun (WGS) entry which is preliminary data.</text>
</comment>
<reference evidence="1 2" key="1">
    <citation type="journal article" date="2021" name="BMC Genomics">
        <title>Datura genome reveals duplications of psychoactive alkaloid biosynthetic genes and high mutation rate following tissue culture.</title>
        <authorList>
            <person name="Rajewski A."/>
            <person name="Carter-House D."/>
            <person name="Stajich J."/>
            <person name="Litt A."/>
        </authorList>
    </citation>
    <scope>NUCLEOTIDE SEQUENCE [LARGE SCALE GENOMIC DNA]</scope>
    <source>
        <strain evidence="1">AR-01</strain>
    </source>
</reference>
<evidence type="ECO:0000313" key="2">
    <source>
        <dbReference type="Proteomes" id="UP000823775"/>
    </source>
</evidence>
<gene>
    <name evidence="1" type="ORF">HAX54_004147</name>
</gene>
<dbReference type="EMBL" id="JACEIK010011887">
    <property type="protein sequence ID" value="MCE3215944.1"/>
    <property type="molecule type" value="Genomic_DNA"/>
</dbReference>
<dbReference type="Proteomes" id="UP000823775">
    <property type="component" value="Unassembled WGS sequence"/>
</dbReference>
<protein>
    <submittedName>
        <fullName evidence="1">Uncharacterized protein</fullName>
    </submittedName>
</protein>
<evidence type="ECO:0000313" key="1">
    <source>
        <dbReference type="EMBL" id="MCE3215944.1"/>
    </source>
</evidence>
<keyword evidence="2" id="KW-1185">Reference proteome</keyword>
<accession>A0ABS8WSP5</accession>
<proteinExistence type="predicted"/>